<name>A6DKE9_9BACT</name>
<dbReference type="Proteomes" id="UP000004947">
    <property type="component" value="Unassembled WGS sequence"/>
</dbReference>
<dbReference type="eggNOG" id="COG2960">
    <property type="taxonomic scope" value="Bacteria"/>
</dbReference>
<reference evidence="1 2" key="1">
    <citation type="journal article" date="2010" name="J. Bacteriol.">
        <title>Genome sequence of Lentisphaera araneosa HTCC2155T, the type species of the order Lentisphaerales in the phylum Lentisphaerae.</title>
        <authorList>
            <person name="Thrash J.C."/>
            <person name="Cho J.C."/>
            <person name="Vergin K.L."/>
            <person name="Morris R.M."/>
            <person name="Giovannoni S.J."/>
        </authorList>
    </citation>
    <scope>NUCLEOTIDE SEQUENCE [LARGE SCALE GENOMIC DNA]</scope>
    <source>
        <strain evidence="1 2">HTCC2155</strain>
    </source>
</reference>
<dbReference type="EMBL" id="ABCK01000007">
    <property type="protein sequence ID" value="EDM27847.1"/>
    <property type="molecule type" value="Genomic_DNA"/>
</dbReference>
<evidence type="ECO:0000313" key="1">
    <source>
        <dbReference type="EMBL" id="EDM27847.1"/>
    </source>
</evidence>
<dbReference type="AlphaFoldDB" id="A6DKE9"/>
<dbReference type="Pfam" id="PF07586">
    <property type="entry name" value="HXXSHH"/>
    <property type="match status" value="1"/>
</dbReference>
<proteinExistence type="predicted"/>
<dbReference type="RefSeq" id="WP_007278361.1">
    <property type="nucleotide sequence ID" value="NZ_ABCK01000007.1"/>
</dbReference>
<dbReference type="STRING" id="313628.LNTAR_00560"/>
<gene>
    <name evidence="1" type="ORF">LNTAR_00560</name>
</gene>
<keyword evidence="2" id="KW-1185">Reference proteome</keyword>
<comment type="caution">
    <text evidence="1">The sequence shown here is derived from an EMBL/GenBank/DDBJ whole genome shotgun (WGS) entry which is preliminary data.</text>
</comment>
<organism evidence="1 2">
    <name type="scientific">Lentisphaera araneosa HTCC2155</name>
    <dbReference type="NCBI Taxonomy" id="313628"/>
    <lineage>
        <taxon>Bacteria</taxon>
        <taxon>Pseudomonadati</taxon>
        <taxon>Lentisphaerota</taxon>
        <taxon>Lentisphaeria</taxon>
        <taxon>Lentisphaerales</taxon>
        <taxon>Lentisphaeraceae</taxon>
        <taxon>Lentisphaera</taxon>
    </lineage>
</organism>
<dbReference type="InterPro" id="IPR011447">
    <property type="entry name" value="DUF1552"/>
</dbReference>
<sequence length="405" mass="46073">MIDRRSFLASAIAGGLIPANGIYGASKKIEPRVSLKKNIVLLSLDLGLYAPNFRDNGARCKYMTEIFSEFKGQMTYFDSISEPHMGGGHSCQPATFTTISYKNRQHYPERKMISLDQILADGSIQETRHKYIYHTINPGSTMSWNRFEQPLPAVEGANNLYETLFARTDARLDKARIRRERDILATLARNLRRYWVGNPQEVDMRASLDYQLAILDEREKWLKVKQPYLKKSFGEKEELKPIPSCHNNFDLIYDALEKQQTKIALVEFGAGRLNQGLSGVELGHHGNTHHGGYPERIYGLETIDRGVLNGVKYFLHKLQEGGLYDDTIVLFHCGMGYATYHTNKKAPALLFGGGFNHKESVQCLKGPKEHRYGTANLFSSILKHAGFKDWTFQTQNKLIDELFEA</sequence>
<dbReference type="OrthoDB" id="9146593at2"/>
<protein>
    <submittedName>
        <fullName evidence="1">Uncharacterized protein</fullName>
    </submittedName>
</protein>
<accession>A6DKE9</accession>
<evidence type="ECO:0000313" key="2">
    <source>
        <dbReference type="Proteomes" id="UP000004947"/>
    </source>
</evidence>